<proteinExistence type="predicted"/>
<keyword evidence="3" id="KW-1185">Reference proteome</keyword>
<evidence type="ECO:0000313" key="3">
    <source>
        <dbReference type="Proteomes" id="UP001186944"/>
    </source>
</evidence>
<keyword evidence="1" id="KW-0732">Signal</keyword>
<evidence type="ECO:0000256" key="1">
    <source>
        <dbReference type="SAM" id="SignalP"/>
    </source>
</evidence>
<name>A0AA89BPC5_PINIB</name>
<organism evidence="2 3">
    <name type="scientific">Pinctada imbricata</name>
    <name type="common">Atlantic pearl-oyster</name>
    <name type="synonym">Pinctada martensii</name>
    <dbReference type="NCBI Taxonomy" id="66713"/>
    <lineage>
        <taxon>Eukaryota</taxon>
        <taxon>Metazoa</taxon>
        <taxon>Spiralia</taxon>
        <taxon>Lophotrochozoa</taxon>
        <taxon>Mollusca</taxon>
        <taxon>Bivalvia</taxon>
        <taxon>Autobranchia</taxon>
        <taxon>Pteriomorphia</taxon>
        <taxon>Pterioida</taxon>
        <taxon>Pterioidea</taxon>
        <taxon>Pteriidae</taxon>
        <taxon>Pinctada</taxon>
    </lineage>
</organism>
<accession>A0AA89BPC5</accession>
<gene>
    <name evidence="2" type="ORF">FSP39_011402</name>
</gene>
<feature type="signal peptide" evidence="1">
    <location>
        <begin position="1"/>
        <end position="24"/>
    </location>
</feature>
<dbReference type="PROSITE" id="PS51257">
    <property type="entry name" value="PROKAR_LIPOPROTEIN"/>
    <property type="match status" value="1"/>
</dbReference>
<sequence length="129" mass="14327">MRLRAPVAAVVAVSLLAGCLLVLSRNKEHFVAALGQNYVYEPKNEVPDSSKKVNKASKDTVFRVRKENAVVPAKPEVIQKDKFVQKDASVLPPKDDMLKLAQPDLAAMYHGFYFLVLVGHDARRLNIKA</sequence>
<feature type="chain" id="PRO_5041638638" evidence="1">
    <location>
        <begin position="25"/>
        <end position="129"/>
    </location>
</feature>
<dbReference type="Proteomes" id="UP001186944">
    <property type="component" value="Unassembled WGS sequence"/>
</dbReference>
<dbReference type="EMBL" id="VSWD01000010">
    <property type="protein sequence ID" value="KAK3090385.1"/>
    <property type="molecule type" value="Genomic_DNA"/>
</dbReference>
<comment type="caution">
    <text evidence="2">The sequence shown here is derived from an EMBL/GenBank/DDBJ whole genome shotgun (WGS) entry which is preliminary data.</text>
</comment>
<protein>
    <submittedName>
        <fullName evidence="2">Uncharacterized protein</fullName>
    </submittedName>
</protein>
<dbReference type="AlphaFoldDB" id="A0AA89BPC5"/>
<evidence type="ECO:0000313" key="2">
    <source>
        <dbReference type="EMBL" id="KAK3090385.1"/>
    </source>
</evidence>
<reference evidence="2" key="1">
    <citation type="submission" date="2019-08" db="EMBL/GenBank/DDBJ databases">
        <title>The improved chromosome-level genome for the pearl oyster Pinctada fucata martensii using PacBio sequencing and Hi-C.</title>
        <authorList>
            <person name="Zheng Z."/>
        </authorList>
    </citation>
    <scope>NUCLEOTIDE SEQUENCE</scope>
    <source>
        <strain evidence="2">ZZ-2019</strain>
        <tissue evidence="2">Adductor muscle</tissue>
    </source>
</reference>